<evidence type="ECO:0000259" key="2">
    <source>
        <dbReference type="PROSITE" id="PS50937"/>
    </source>
</evidence>
<dbReference type="CDD" id="cd00592">
    <property type="entry name" value="HTH_MerR-like"/>
    <property type="match status" value="1"/>
</dbReference>
<evidence type="ECO:0000313" key="4">
    <source>
        <dbReference type="Proteomes" id="UP001201873"/>
    </source>
</evidence>
<dbReference type="PRINTS" id="PR00040">
    <property type="entry name" value="HTHMERR"/>
</dbReference>
<dbReference type="EMBL" id="JALKFT010000027">
    <property type="protein sequence ID" value="MCK9878146.1"/>
    <property type="molecule type" value="Genomic_DNA"/>
</dbReference>
<dbReference type="Gene3D" id="1.10.1660.10">
    <property type="match status" value="1"/>
</dbReference>
<dbReference type="InterPro" id="IPR009061">
    <property type="entry name" value="DNA-bd_dom_put_sf"/>
</dbReference>
<dbReference type="RefSeq" id="WP_248826282.1">
    <property type="nucleotide sequence ID" value="NZ_JALKFT010000027.1"/>
</dbReference>
<accession>A0ABT0K2Z4</accession>
<reference evidence="3 4" key="1">
    <citation type="submission" date="2022-04" db="EMBL/GenBank/DDBJ databases">
        <title>Genome diversity in the genus Frankia.</title>
        <authorList>
            <person name="Carlos-Shanley C."/>
            <person name="Hahn D."/>
        </authorList>
    </citation>
    <scope>NUCLEOTIDE SEQUENCE [LARGE SCALE GENOMIC DNA]</scope>
    <source>
        <strain evidence="3 4">Ag45/Mut15</strain>
    </source>
</reference>
<dbReference type="SUPFAM" id="SSF46955">
    <property type="entry name" value="Putative DNA-binding domain"/>
    <property type="match status" value="1"/>
</dbReference>
<keyword evidence="1" id="KW-0238">DNA-binding</keyword>
<evidence type="ECO:0000256" key="1">
    <source>
        <dbReference type="ARBA" id="ARBA00023125"/>
    </source>
</evidence>
<organism evidence="3 4">
    <name type="scientific">Frankia umida</name>
    <dbReference type="NCBI Taxonomy" id="573489"/>
    <lineage>
        <taxon>Bacteria</taxon>
        <taxon>Bacillati</taxon>
        <taxon>Actinomycetota</taxon>
        <taxon>Actinomycetes</taxon>
        <taxon>Frankiales</taxon>
        <taxon>Frankiaceae</taxon>
        <taxon>Frankia</taxon>
    </lineage>
</organism>
<dbReference type="SMART" id="SM00422">
    <property type="entry name" value="HTH_MERR"/>
    <property type="match status" value="1"/>
</dbReference>
<protein>
    <submittedName>
        <fullName evidence="3">MerR family transcriptional regulator</fullName>
    </submittedName>
</protein>
<dbReference type="InterPro" id="IPR047057">
    <property type="entry name" value="MerR_fam"/>
</dbReference>
<keyword evidence="4" id="KW-1185">Reference proteome</keyword>
<dbReference type="PANTHER" id="PTHR30204:SF93">
    <property type="entry name" value="HTH MERR-TYPE DOMAIN-CONTAINING PROTEIN"/>
    <property type="match status" value="1"/>
</dbReference>
<dbReference type="PROSITE" id="PS50937">
    <property type="entry name" value="HTH_MERR_2"/>
    <property type="match status" value="1"/>
</dbReference>
<gene>
    <name evidence="3" type="ORF">MXD59_20645</name>
</gene>
<proteinExistence type="predicted"/>
<dbReference type="PANTHER" id="PTHR30204">
    <property type="entry name" value="REDOX-CYCLING DRUG-SENSING TRANSCRIPTIONAL ACTIVATOR SOXR"/>
    <property type="match status" value="1"/>
</dbReference>
<dbReference type="Proteomes" id="UP001201873">
    <property type="component" value="Unassembled WGS sequence"/>
</dbReference>
<dbReference type="InterPro" id="IPR000551">
    <property type="entry name" value="MerR-type_HTH_dom"/>
</dbReference>
<name>A0ABT0K2Z4_9ACTN</name>
<comment type="caution">
    <text evidence="3">The sequence shown here is derived from an EMBL/GenBank/DDBJ whole genome shotgun (WGS) entry which is preliminary data.</text>
</comment>
<dbReference type="Pfam" id="PF13411">
    <property type="entry name" value="MerR_1"/>
    <property type="match status" value="1"/>
</dbReference>
<feature type="domain" description="HTH merR-type" evidence="2">
    <location>
        <begin position="1"/>
        <end position="70"/>
    </location>
</feature>
<sequence length="265" mass="29740">MLTISQLASYAGVTVRAVRHYHARGLLPEPERDHSGYRRYDAHAVVELVRIRTLAEAGVPLARVRELLAAGEQEFGAAVTDIDRRLRAEIRQLQRHRERIARLAAGDSLALPPEAVAYLDRMRALGLPDRMVEGERDAWILIAAQLPEHMPFYMKAKQQQLDDPATLQLYRDLVHAADWEPDNPRVAAMSDQLVALFEADGEGEGAGAEGYQEAMPDELAQLLDAVFLASVRIAPRLLELLEERGWRGWTKLERIPTPQRAAAFD</sequence>
<evidence type="ECO:0000313" key="3">
    <source>
        <dbReference type="EMBL" id="MCK9878146.1"/>
    </source>
</evidence>